<name>A0A150N8G1_9BACL</name>
<evidence type="ECO:0000256" key="2">
    <source>
        <dbReference type="ARBA" id="ARBA00022679"/>
    </source>
</evidence>
<evidence type="ECO:0000256" key="3">
    <source>
        <dbReference type="ARBA" id="ARBA00022691"/>
    </source>
</evidence>
<feature type="binding site" evidence="4">
    <location>
        <position position="53"/>
    </location>
    <ligand>
        <name>S-adenosyl-L-methionine</name>
        <dbReference type="ChEBI" id="CHEBI:59789"/>
    </ligand>
</feature>
<reference evidence="6 7" key="1">
    <citation type="submission" date="2016-01" db="EMBL/GenBank/DDBJ databases">
        <title>Draft Genome Sequences of Seven Thermophilic Sporeformers Isolated from Foods.</title>
        <authorList>
            <person name="Berendsen E.M."/>
            <person name="Wells-Bennik M.H."/>
            <person name="Krawcyk A.O."/>
            <person name="De Jong A."/>
            <person name="Holsappel S."/>
            <person name="Eijlander R.T."/>
            <person name="Kuipers O.P."/>
        </authorList>
    </citation>
    <scope>NUCLEOTIDE SEQUENCE [LARGE SCALE GENOMIC DNA]</scope>
    <source>
        <strain evidence="6 7">B4110</strain>
    </source>
</reference>
<dbReference type="HAMAP" id="MF_02100">
    <property type="entry name" value="Methyltr_YrrT"/>
    <property type="match status" value="1"/>
</dbReference>
<evidence type="ECO:0000256" key="1">
    <source>
        <dbReference type="ARBA" id="ARBA00022603"/>
    </source>
</evidence>
<dbReference type="PANTHER" id="PTHR43861">
    <property type="entry name" value="TRANS-ACONITATE 2-METHYLTRANSFERASE-RELATED"/>
    <property type="match status" value="1"/>
</dbReference>
<sequence length="213" mass="24325">MGREFLGLFEEWADSYDQSVEGYDEEYREVFANYEDILNTVASKAGSVVLEFGVGTGNLTKKLLEQGKTVYGIEPSEPMRKKAREKLGDKVLIVDGDFLQFPLPPKPIDTVVSTYAFHHLTDEEKGEAIAKYSQLLKKGDKIVFADTAFRDRQAFQRAIEEARERGFHHLADDLGREYYTTLDVLTKLFKENGFTVTFTQKNAFVWVMEAVKQ</sequence>
<dbReference type="RefSeq" id="WP_062677183.1">
    <property type="nucleotide sequence ID" value="NZ_LQYW01000005.1"/>
</dbReference>
<keyword evidence="1 4" id="KW-0489">Methyltransferase</keyword>
<accession>A0A150N8G1</accession>
<gene>
    <name evidence="6" type="ORF">B4110_2697</name>
</gene>
<keyword evidence="3 4" id="KW-0949">S-adenosyl-L-methionine</keyword>
<comment type="caution">
    <text evidence="6">The sequence shown here is derived from an EMBL/GenBank/DDBJ whole genome shotgun (WGS) entry which is preliminary data.</text>
</comment>
<dbReference type="InterPro" id="IPR020598">
    <property type="entry name" value="rRNA_Ade_methylase_Trfase_N"/>
</dbReference>
<comment type="similarity">
    <text evidence="4">Belongs to the methyltransferase superfamily. YrrT family.</text>
</comment>
<dbReference type="SMART" id="SM00650">
    <property type="entry name" value="rADc"/>
    <property type="match status" value="1"/>
</dbReference>
<dbReference type="CDD" id="cd02440">
    <property type="entry name" value="AdoMet_MTases"/>
    <property type="match status" value="1"/>
</dbReference>
<dbReference type="Gene3D" id="3.40.50.150">
    <property type="entry name" value="Vaccinia Virus protein VP39"/>
    <property type="match status" value="1"/>
</dbReference>
<feature type="domain" description="Ribosomal RNA adenine methylase transferase N-terminal" evidence="5">
    <location>
        <begin position="33"/>
        <end position="202"/>
    </location>
</feature>
<protein>
    <recommendedName>
        <fullName evidence="4">Uncharacterized methyltransferase B4110_2697</fullName>
        <ecNumber evidence="4">2.1.1.-</ecNumber>
    </recommendedName>
</protein>
<dbReference type="AlphaFoldDB" id="A0A150N8G1"/>
<dbReference type="InterPro" id="IPR023553">
    <property type="entry name" value="Uncharacterised_MeTfrase_YrrT"/>
</dbReference>
<dbReference type="InterPro" id="IPR041698">
    <property type="entry name" value="Methyltransf_25"/>
</dbReference>
<comment type="function">
    <text evidence="4">Could be a S-adenosyl-L-methionine-dependent methyltransferase.</text>
</comment>
<evidence type="ECO:0000259" key="5">
    <source>
        <dbReference type="SMART" id="SM00650"/>
    </source>
</evidence>
<feature type="binding site" evidence="4">
    <location>
        <position position="97"/>
    </location>
    <ligand>
        <name>S-adenosyl-L-methionine</name>
        <dbReference type="ChEBI" id="CHEBI:59789"/>
    </ligand>
</feature>
<evidence type="ECO:0000256" key="4">
    <source>
        <dbReference type="HAMAP-Rule" id="MF_02100"/>
    </source>
</evidence>
<dbReference type="EMBL" id="LQYW01000005">
    <property type="protein sequence ID" value="KYD32892.1"/>
    <property type="molecule type" value="Genomic_DNA"/>
</dbReference>
<keyword evidence="2 4" id="KW-0808">Transferase</keyword>
<dbReference type="GO" id="GO:0000179">
    <property type="term" value="F:rRNA (adenine-N6,N6-)-dimethyltransferase activity"/>
    <property type="evidence" value="ECO:0007669"/>
    <property type="project" value="InterPro"/>
</dbReference>
<dbReference type="Pfam" id="PF13649">
    <property type="entry name" value="Methyltransf_25"/>
    <property type="match status" value="1"/>
</dbReference>
<organism evidence="6 7">
    <name type="scientific">Parageobacillus toebii</name>
    <dbReference type="NCBI Taxonomy" id="153151"/>
    <lineage>
        <taxon>Bacteria</taxon>
        <taxon>Bacillati</taxon>
        <taxon>Bacillota</taxon>
        <taxon>Bacilli</taxon>
        <taxon>Bacillales</taxon>
        <taxon>Anoxybacillaceae</taxon>
        <taxon>Parageobacillus</taxon>
    </lineage>
</organism>
<dbReference type="SUPFAM" id="SSF53335">
    <property type="entry name" value="S-adenosyl-L-methionine-dependent methyltransferases"/>
    <property type="match status" value="1"/>
</dbReference>
<feature type="binding site" evidence="4">
    <location>
        <position position="74"/>
    </location>
    <ligand>
        <name>S-adenosyl-L-methionine</name>
        <dbReference type="ChEBI" id="CHEBI:59789"/>
    </ligand>
</feature>
<dbReference type="InterPro" id="IPR029063">
    <property type="entry name" value="SAM-dependent_MTases_sf"/>
</dbReference>
<dbReference type="PATRIC" id="fig|153151.4.peg.2949"/>
<dbReference type="PANTHER" id="PTHR43861:SF1">
    <property type="entry name" value="TRANS-ACONITATE 2-METHYLTRANSFERASE"/>
    <property type="match status" value="1"/>
</dbReference>
<evidence type="ECO:0000313" key="6">
    <source>
        <dbReference type="EMBL" id="KYD32892.1"/>
    </source>
</evidence>
<dbReference type="EC" id="2.1.1.-" evidence="4"/>
<evidence type="ECO:0000313" key="7">
    <source>
        <dbReference type="Proteomes" id="UP000075324"/>
    </source>
</evidence>
<proteinExistence type="inferred from homology"/>
<dbReference type="Proteomes" id="UP000075324">
    <property type="component" value="Unassembled WGS sequence"/>
</dbReference>